<evidence type="ECO:0000313" key="3">
    <source>
        <dbReference type="Proteomes" id="UP000663836"/>
    </source>
</evidence>
<comment type="caution">
    <text evidence="2">The sequence shown here is derived from an EMBL/GenBank/DDBJ whole genome shotgun (WGS) entry which is preliminary data.</text>
</comment>
<dbReference type="EMBL" id="CAJOBD010051094">
    <property type="protein sequence ID" value="CAF4351692.1"/>
    <property type="molecule type" value="Genomic_DNA"/>
</dbReference>
<dbReference type="Proteomes" id="UP000663836">
    <property type="component" value="Unassembled WGS sequence"/>
</dbReference>
<dbReference type="AlphaFoldDB" id="A0A820L4M8"/>
<feature type="compositionally biased region" description="Polar residues" evidence="1">
    <location>
        <begin position="7"/>
        <end position="21"/>
    </location>
</feature>
<gene>
    <name evidence="2" type="ORF">JBS370_LOCUS41946</name>
</gene>
<protein>
    <submittedName>
        <fullName evidence="2">Uncharacterized protein</fullName>
    </submittedName>
</protein>
<evidence type="ECO:0000313" key="2">
    <source>
        <dbReference type="EMBL" id="CAF4351692.1"/>
    </source>
</evidence>
<proteinExistence type="predicted"/>
<accession>A0A820L4M8</accession>
<sequence>MYPISRPKSTNYSTISSQFPR</sequence>
<evidence type="ECO:0000256" key="1">
    <source>
        <dbReference type="SAM" id="MobiDB-lite"/>
    </source>
</evidence>
<organism evidence="2 3">
    <name type="scientific">Rotaria sordida</name>
    <dbReference type="NCBI Taxonomy" id="392033"/>
    <lineage>
        <taxon>Eukaryota</taxon>
        <taxon>Metazoa</taxon>
        <taxon>Spiralia</taxon>
        <taxon>Gnathifera</taxon>
        <taxon>Rotifera</taxon>
        <taxon>Eurotatoria</taxon>
        <taxon>Bdelloidea</taxon>
        <taxon>Philodinida</taxon>
        <taxon>Philodinidae</taxon>
        <taxon>Rotaria</taxon>
    </lineage>
</organism>
<feature type="region of interest" description="Disordered" evidence="1">
    <location>
        <begin position="1"/>
        <end position="21"/>
    </location>
</feature>
<reference evidence="2" key="1">
    <citation type="submission" date="2021-02" db="EMBL/GenBank/DDBJ databases">
        <authorList>
            <person name="Nowell W R."/>
        </authorList>
    </citation>
    <scope>NUCLEOTIDE SEQUENCE</scope>
</reference>
<feature type="non-terminal residue" evidence="2">
    <location>
        <position position="21"/>
    </location>
</feature>
<name>A0A820L4M8_9BILA</name>